<gene>
    <name evidence="2" type="ORF">HEB94_002464</name>
</gene>
<evidence type="ECO:0000313" key="3">
    <source>
        <dbReference type="Proteomes" id="UP000638648"/>
    </source>
</evidence>
<comment type="caution">
    <text evidence="2">The sequence shown here is derived from an EMBL/GenBank/DDBJ whole genome shotgun (WGS) entry which is preliminary data.</text>
</comment>
<keyword evidence="3" id="KW-1185">Reference proteome</keyword>
<name>A0A927MRN2_9ACTN</name>
<evidence type="ECO:0000256" key="1">
    <source>
        <dbReference type="SAM" id="MobiDB-lite"/>
    </source>
</evidence>
<protein>
    <submittedName>
        <fullName evidence="2">Uncharacterized protein</fullName>
    </submittedName>
</protein>
<sequence>MHGKLSDGNLGDGATSSNLRGFTSARRRVEDYTGLHDGHPTAAHYKCRALCAGSGSVPMREGFA</sequence>
<evidence type="ECO:0000313" key="2">
    <source>
        <dbReference type="EMBL" id="MBE1605616.1"/>
    </source>
</evidence>
<dbReference type="Proteomes" id="UP000638648">
    <property type="component" value="Unassembled WGS sequence"/>
</dbReference>
<feature type="region of interest" description="Disordered" evidence="1">
    <location>
        <begin position="1"/>
        <end position="23"/>
    </location>
</feature>
<proteinExistence type="predicted"/>
<accession>A0A927MRN2</accession>
<dbReference type="AlphaFoldDB" id="A0A927MRN2"/>
<organism evidence="2 3">
    <name type="scientific">Actinopolymorpha pittospori</name>
    <dbReference type="NCBI Taxonomy" id="648752"/>
    <lineage>
        <taxon>Bacteria</taxon>
        <taxon>Bacillati</taxon>
        <taxon>Actinomycetota</taxon>
        <taxon>Actinomycetes</taxon>
        <taxon>Propionibacteriales</taxon>
        <taxon>Actinopolymorphaceae</taxon>
        <taxon>Actinopolymorpha</taxon>
    </lineage>
</organism>
<reference evidence="2" key="1">
    <citation type="submission" date="2020-10" db="EMBL/GenBank/DDBJ databases">
        <title>Sequencing the genomes of 1000 actinobacteria strains.</title>
        <authorList>
            <person name="Klenk H.-P."/>
        </authorList>
    </citation>
    <scope>NUCLEOTIDE SEQUENCE</scope>
    <source>
        <strain evidence="2">DSM 45354</strain>
    </source>
</reference>
<dbReference type="EMBL" id="JADBEM010000001">
    <property type="protein sequence ID" value="MBE1605616.1"/>
    <property type="molecule type" value="Genomic_DNA"/>
</dbReference>